<sequence>MKIWRTGADTSVLKVFAGFLLALIFSLTVSQMIYAQQIQQGIADKVIRFHVLANSDEAEDQQLKLKVRDAVGTMMEKRLAGAESLEKSREMIQNSLGDIEKCALKVIRENGYDYEVEAKLTDCRFPEKDYGEASFPAGEYEALEVLIGAGEGHNWWCVMYPNLCFSGSVYTLPEKQRFGYI</sequence>
<dbReference type="InterPro" id="IPR014202">
    <property type="entry name" value="Spore_II_R"/>
</dbReference>
<name>A0ABT2TLK7_9FIRM</name>
<protein>
    <submittedName>
        <fullName evidence="1">Stage II sporulation protein R</fullName>
    </submittedName>
</protein>
<dbReference type="Proteomes" id="UP001652442">
    <property type="component" value="Unassembled WGS sequence"/>
</dbReference>
<reference evidence="1 2" key="1">
    <citation type="journal article" date="2021" name="ISME Commun">
        <title>Automated analysis of genomic sequences facilitates high-throughput and comprehensive description of bacteria.</title>
        <authorList>
            <person name="Hitch T.C.A."/>
        </authorList>
    </citation>
    <scope>NUCLEOTIDE SEQUENCE [LARGE SCALE GENOMIC DNA]</scope>
    <source>
        <strain evidence="1 2">Sanger_109</strain>
    </source>
</reference>
<dbReference type="RefSeq" id="WP_158425879.1">
    <property type="nucleotide sequence ID" value="NZ_JAOQJQ010000005.1"/>
</dbReference>
<dbReference type="EMBL" id="JAOQJQ010000005">
    <property type="protein sequence ID" value="MCU6763103.1"/>
    <property type="molecule type" value="Genomic_DNA"/>
</dbReference>
<comment type="caution">
    <text evidence="1">The sequence shown here is derived from an EMBL/GenBank/DDBJ whole genome shotgun (WGS) entry which is preliminary data.</text>
</comment>
<dbReference type="Pfam" id="PF09551">
    <property type="entry name" value="Spore_II_R"/>
    <property type="match status" value="1"/>
</dbReference>
<evidence type="ECO:0000313" key="1">
    <source>
        <dbReference type="EMBL" id="MCU6763103.1"/>
    </source>
</evidence>
<feature type="non-terminal residue" evidence="1">
    <location>
        <position position="181"/>
    </location>
</feature>
<evidence type="ECO:0000313" key="2">
    <source>
        <dbReference type="Proteomes" id="UP001652442"/>
    </source>
</evidence>
<accession>A0ABT2TLK7</accession>
<gene>
    <name evidence="1" type="primary">spoIIR</name>
    <name evidence="1" type="ORF">OCV88_12320</name>
</gene>
<keyword evidence="2" id="KW-1185">Reference proteome</keyword>
<organism evidence="1 2">
    <name type="scientific">Brotonthovivens ammoniilytica</name>
    <dbReference type="NCBI Taxonomy" id="2981725"/>
    <lineage>
        <taxon>Bacteria</taxon>
        <taxon>Bacillati</taxon>
        <taxon>Bacillota</taxon>
        <taxon>Clostridia</taxon>
        <taxon>Lachnospirales</taxon>
        <taxon>Lachnospiraceae</taxon>
        <taxon>Brotonthovivens</taxon>
    </lineage>
</organism>
<dbReference type="NCBIfam" id="TIGR02837">
    <property type="entry name" value="spore_II_R"/>
    <property type="match status" value="1"/>
</dbReference>
<proteinExistence type="predicted"/>